<comment type="caution">
    <text evidence="7">The sequence shown here is derived from an EMBL/GenBank/DDBJ whole genome shotgun (WGS) entry which is preliminary data.</text>
</comment>
<feature type="domain" description="FAD/NAD(P)-binding" evidence="6">
    <location>
        <begin position="5"/>
        <end position="311"/>
    </location>
</feature>
<comment type="cofactor">
    <cofactor evidence="1">
        <name>FAD</name>
        <dbReference type="ChEBI" id="CHEBI:57692"/>
    </cofactor>
</comment>
<evidence type="ECO:0000259" key="5">
    <source>
        <dbReference type="Pfam" id="PF02852"/>
    </source>
</evidence>
<dbReference type="SUPFAM" id="SSF51905">
    <property type="entry name" value="FAD/NAD(P)-binding domain"/>
    <property type="match status" value="1"/>
</dbReference>
<dbReference type="InterPro" id="IPR001100">
    <property type="entry name" value="Pyr_nuc-diS_OxRdtase"/>
</dbReference>
<protein>
    <submittedName>
        <fullName evidence="7">Dihydrolipoyl dehydrogenase family protein</fullName>
        <ecNumber evidence="7">1.-.-.-</ecNumber>
    </submittedName>
</protein>
<dbReference type="RefSeq" id="WP_377001560.1">
    <property type="nucleotide sequence ID" value="NZ_JBHSQE010000009.1"/>
</dbReference>
<dbReference type="PANTHER" id="PTHR43014">
    <property type="entry name" value="MERCURIC REDUCTASE"/>
    <property type="match status" value="1"/>
</dbReference>
<organism evidence="7 8">
    <name type="scientific">Corynebacterium nasicanis</name>
    <dbReference type="NCBI Taxonomy" id="1448267"/>
    <lineage>
        <taxon>Bacteria</taxon>
        <taxon>Bacillati</taxon>
        <taxon>Actinomycetota</taxon>
        <taxon>Actinomycetes</taxon>
        <taxon>Mycobacteriales</taxon>
        <taxon>Corynebacteriaceae</taxon>
        <taxon>Corynebacterium</taxon>
    </lineage>
</organism>
<keyword evidence="7" id="KW-0560">Oxidoreductase</keyword>
<keyword evidence="4" id="KW-0274">FAD</keyword>
<dbReference type="SUPFAM" id="SSF55424">
    <property type="entry name" value="FAD/NAD-linked reductases, dimerisation (C-terminal) domain"/>
    <property type="match status" value="1"/>
</dbReference>
<dbReference type="PIRSF" id="PIRSF000350">
    <property type="entry name" value="Mercury_reductase_MerA"/>
    <property type="match status" value="1"/>
</dbReference>
<evidence type="ECO:0000256" key="4">
    <source>
        <dbReference type="ARBA" id="ARBA00022827"/>
    </source>
</evidence>
<dbReference type="Pfam" id="PF07992">
    <property type="entry name" value="Pyr_redox_2"/>
    <property type="match status" value="1"/>
</dbReference>
<name>A0ABW1QEI3_9CORY</name>
<dbReference type="Gene3D" id="3.30.390.30">
    <property type="match status" value="1"/>
</dbReference>
<keyword evidence="8" id="KW-1185">Reference proteome</keyword>
<dbReference type="EC" id="1.-.-.-" evidence="7"/>
<evidence type="ECO:0000256" key="2">
    <source>
        <dbReference type="ARBA" id="ARBA00007532"/>
    </source>
</evidence>
<dbReference type="InterPro" id="IPR004099">
    <property type="entry name" value="Pyr_nucl-diS_OxRdtase_dimer"/>
</dbReference>
<feature type="domain" description="Pyridine nucleotide-disulphide oxidoreductase dimerisation" evidence="5">
    <location>
        <begin position="339"/>
        <end position="449"/>
    </location>
</feature>
<dbReference type="InterPro" id="IPR023753">
    <property type="entry name" value="FAD/NAD-binding_dom"/>
</dbReference>
<dbReference type="InterPro" id="IPR016156">
    <property type="entry name" value="FAD/NAD-linked_Rdtase_dimer_sf"/>
</dbReference>
<dbReference type="GO" id="GO:0016491">
    <property type="term" value="F:oxidoreductase activity"/>
    <property type="evidence" value="ECO:0007669"/>
    <property type="project" value="UniProtKB-KW"/>
</dbReference>
<dbReference type="Gene3D" id="3.50.50.60">
    <property type="entry name" value="FAD/NAD(P)-binding domain"/>
    <property type="match status" value="2"/>
</dbReference>
<dbReference type="InterPro" id="IPR036188">
    <property type="entry name" value="FAD/NAD-bd_sf"/>
</dbReference>
<evidence type="ECO:0000259" key="6">
    <source>
        <dbReference type="Pfam" id="PF07992"/>
    </source>
</evidence>
<sequence>MFDVDLLIIGWGKAGKTLAAGYRGRVALVEQFRTLHGGTCINIACVPTKTLIHAADTGIPFPEARTRRDTLIDALNDANHQMIASHGTATILDGRARFIGPHTVEVSAGEETVQVTAERIVINTGSVPRIPDIEGIEEIPTLADYATHTTNSAVFHDSTSIQHVDPLPERLLIVGAGPIGLEFASMFAGFGSHVVLLNSRSGLFGQLDEGIGAEVEESLAARGVTVREGRLARVEKQGGGARATLQDGSELLIDAVLFATGRVPATEGLGLEAAGIRVDERGAIEVDAHLRTSVEGVWAAGDVHGGPQFTYLSYDDHRIIAPQLDGGAAPHGTDERVAVPTTTFLTPPLSTVGLTRSEAEEAGHSVTVLSKKVADIAAMPRPKTLGQTDGRITFIVDSATHEILGAQLWCVDSQELINLVALAMRAGVKAEELRDGIWTHPSSTEAFNELLQGL</sequence>
<evidence type="ECO:0000313" key="7">
    <source>
        <dbReference type="EMBL" id="MFC6146913.1"/>
    </source>
</evidence>
<evidence type="ECO:0000256" key="1">
    <source>
        <dbReference type="ARBA" id="ARBA00001974"/>
    </source>
</evidence>
<dbReference type="EMBL" id="JBHSQE010000009">
    <property type="protein sequence ID" value="MFC6146913.1"/>
    <property type="molecule type" value="Genomic_DNA"/>
</dbReference>
<comment type="similarity">
    <text evidence="2">Belongs to the class-I pyridine nucleotide-disulfide oxidoreductase family.</text>
</comment>
<gene>
    <name evidence="7" type="ORF">ACFPUZ_08845</name>
</gene>
<evidence type="ECO:0000256" key="3">
    <source>
        <dbReference type="ARBA" id="ARBA00022630"/>
    </source>
</evidence>
<reference evidence="8" key="1">
    <citation type="journal article" date="2019" name="Int. J. Syst. Evol. Microbiol.">
        <title>The Global Catalogue of Microorganisms (GCM) 10K type strain sequencing project: providing services to taxonomists for standard genome sequencing and annotation.</title>
        <authorList>
            <consortium name="The Broad Institute Genomics Platform"/>
            <consortium name="The Broad Institute Genome Sequencing Center for Infectious Disease"/>
            <person name="Wu L."/>
            <person name="Ma J."/>
        </authorList>
    </citation>
    <scope>NUCLEOTIDE SEQUENCE [LARGE SCALE GENOMIC DNA]</scope>
    <source>
        <strain evidence="8">CCUG 51943</strain>
    </source>
</reference>
<keyword evidence="3" id="KW-0285">Flavoprotein</keyword>
<dbReference type="Proteomes" id="UP001596244">
    <property type="component" value="Unassembled WGS sequence"/>
</dbReference>
<dbReference type="PRINTS" id="PR00368">
    <property type="entry name" value="FADPNR"/>
</dbReference>
<evidence type="ECO:0000313" key="8">
    <source>
        <dbReference type="Proteomes" id="UP001596244"/>
    </source>
</evidence>
<dbReference type="PANTHER" id="PTHR43014:SF4">
    <property type="entry name" value="PYRIDINE NUCLEOTIDE-DISULFIDE OXIDOREDUCTASE RCLA-RELATED"/>
    <property type="match status" value="1"/>
</dbReference>
<dbReference type="Pfam" id="PF02852">
    <property type="entry name" value="Pyr_redox_dim"/>
    <property type="match status" value="1"/>
</dbReference>
<dbReference type="PRINTS" id="PR00411">
    <property type="entry name" value="PNDRDTASEI"/>
</dbReference>
<accession>A0ABW1QEI3</accession>
<proteinExistence type="inferred from homology"/>